<dbReference type="EMBL" id="JAIWYP010000003">
    <property type="protein sequence ID" value="KAH3845251.1"/>
    <property type="molecule type" value="Genomic_DNA"/>
</dbReference>
<name>A0A9D4QVK5_DREPO</name>
<organism evidence="2 3">
    <name type="scientific">Dreissena polymorpha</name>
    <name type="common">Zebra mussel</name>
    <name type="synonym">Mytilus polymorpha</name>
    <dbReference type="NCBI Taxonomy" id="45954"/>
    <lineage>
        <taxon>Eukaryota</taxon>
        <taxon>Metazoa</taxon>
        <taxon>Spiralia</taxon>
        <taxon>Lophotrochozoa</taxon>
        <taxon>Mollusca</taxon>
        <taxon>Bivalvia</taxon>
        <taxon>Autobranchia</taxon>
        <taxon>Heteroconchia</taxon>
        <taxon>Euheterodonta</taxon>
        <taxon>Imparidentia</taxon>
        <taxon>Neoheterodontei</taxon>
        <taxon>Myida</taxon>
        <taxon>Dreissenoidea</taxon>
        <taxon>Dreissenidae</taxon>
        <taxon>Dreissena</taxon>
    </lineage>
</organism>
<feature type="compositionally biased region" description="Polar residues" evidence="1">
    <location>
        <begin position="60"/>
        <end position="69"/>
    </location>
</feature>
<evidence type="ECO:0000313" key="2">
    <source>
        <dbReference type="EMBL" id="KAH3845251.1"/>
    </source>
</evidence>
<protein>
    <submittedName>
        <fullName evidence="2">Uncharacterized protein</fullName>
    </submittedName>
</protein>
<evidence type="ECO:0000256" key="1">
    <source>
        <dbReference type="SAM" id="MobiDB-lite"/>
    </source>
</evidence>
<reference evidence="2" key="2">
    <citation type="submission" date="2020-11" db="EMBL/GenBank/DDBJ databases">
        <authorList>
            <person name="McCartney M.A."/>
            <person name="Auch B."/>
            <person name="Kono T."/>
            <person name="Mallez S."/>
            <person name="Becker A."/>
            <person name="Gohl D.M."/>
            <person name="Silverstein K.A.T."/>
            <person name="Koren S."/>
            <person name="Bechman K.B."/>
            <person name="Herman A."/>
            <person name="Abrahante J.E."/>
            <person name="Garbe J."/>
        </authorList>
    </citation>
    <scope>NUCLEOTIDE SEQUENCE</scope>
    <source>
        <strain evidence="2">Duluth1</strain>
        <tissue evidence="2">Whole animal</tissue>
    </source>
</reference>
<keyword evidence="3" id="KW-1185">Reference proteome</keyword>
<evidence type="ECO:0000313" key="3">
    <source>
        <dbReference type="Proteomes" id="UP000828390"/>
    </source>
</evidence>
<gene>
    <name evidence="2" type="ORF">DPMN_087526</name>
</gene>
<proteinExistence type="predicted"/>
<dbReference type="AlphaFoldDB" id="A0A9D4QVK5"/>
<feature type="region of interest" description="Disordered" evidence="1">
    <location>
        <begin position="1"/>
        <end position="76"/>
    </location>
</feature>
<feature type="compositionally biased region" description="Basic and acidic residues" evidence="1">
    <location>
        <begin position="1"/>
        <end position="35"/>
    </location>
</feature>
<reference evidence="2" key="1">
    <citation type="journal article" date="2019" name="bioRxiv">
        <title>The Genome of the Zebra Mussel, Dreissena polymorpha: A Resource for Invasive Species Research.</title>
        <authorList>
            <person name="McCartney M.A."/>
            <person name="Auch B."/>
            <person name="Kono T."/>
            <person name="Mallez S."/>
            <person name="Zhang Y."/>
            <person name="Obille A."/>
            <person name="Becker A."/>
            <person name="Abrahante J.E."/>
            <person name="Garbe J."/>
            <person name="Badalamenti J.P."/>
            <person name="Herman A."/>
            <person name="Mangelson H."/>
            <person name="Liachko I."/>
            <person name="Sullivan S."/>
            <person name="Sone E.D."/>
            <person name="Koren S."/>
            <person name="Silverstein K.A.T."/>
            <person name="Beckman K.B."/>
            <person name="Gohl D.M."/>
        </authorList>
    </citation>
    <scope>NUCLEOTIDE SEQUENCE</scope>
    <source>
        <strain evidence="2">Duluth1</strain>
        <tissue evidence="2">Whole animal</tissue>
    </source>
</reference>
<comment type="caution">
    <text evidence="2">The sequence shown here is derived from an EMBL/GenBank/DDBJ whole genome shotgun (WGS) entry which is preliminary data.</text>
</comment>
<dbReference type="Proteomes" id="UP000828390">
    <property type="component" value="Unassembled WGS sequence"/>
</dbReference>
<sequence length="235" mass="26848">MNEQHNHTILERSELDIHQMQVEADRQKEEYERPVGEAGHMSDASLAQLAAYHEKDEAEMQTQPQTSAQEKAEEHAADHQEVVSGYKAQIKAASGYQARVTESVSQATELQKALEEGQVQLDKLIITLNTPRADLFLQEKKLEQRGMKFRTKMFNHRAGARNGNPDALCRKTIVDDRLEYQLGYELEDVDDVVPLSKSWKERHEKTREVWDPGIVNTKEVINKVGDPVYVLDTSH</sequence>
<accession>A0A9D4QVK5</accession>